<dbReference type="GO" id="GO:0000049">
    <property type="term" value="F:tRNA binding"/>
    <property type="evidence" value="ECO:0007669"/>
    <property type="project" value="UniProtKB-KW"/>
</dbReference>
<evidence type="ECO:0000256" key="18">
    <source>
        <dbReference type="ARBA" id="ARBA00023242"/>
    </source>
</evidence>
<evidence type="ECO:0000256" key="17">
    <source>
        <dbReference type="ARBA" id="ARBA00023146"/>
    </source>
</evidence>
<dbReference type="InterPro" id="IPR012947">
    <property type="entry name" value="tRNA_SAD"/>
</dbReference>
<evidence type="ECO:0000256" key="14">
    <source>
        <dbReference type="ARBA" id="ARBA00022884"/>
    </source>
</evidence>
<dbReference type="InterPro" id="IPR018163">
    <property type="entry name" value="Thr/Ala-tRNA-synth_IIc_edit"/>
</dbReference>
<keyword evidence="4" id="KW-0488">Methylation</keyword>
<dbReference type="PANTHER" id="PTHR11777">
    <property type="entry name" value="ALANYL-TRNA SYNTHETASE"/>
    <property type="match status" value="1"/>
</dbReference>
<dbReference type="InterPro" id="IPR050058">
    <property type="entry name" value="Ala-tRNA_ligase"/>
</dbReference>
<dbReference type="InterPro" id="IPR009000">
    <property type="entry name" value="Transl_B-barrel_sf"/>
</dbReference>
<dbReference type="CDD" id="cd00673">
    <property type="entry name" value="AlaRS_core"/>
    <property type="match status" value="1"/>
</dbReference>
<keyword evidence="17 21" id="KW-0030">Aminoacyl-tRNA synthetase</keyword>
<dbReference type="HOGENOM" id="CLU_004485_5_0_1"/>
<evidence type="ECO:0000256" key="2">
    <source>
        <dbReference type="ARBA" id="ARBA00013168"/>
    </source>
</evidence>
<feature type="domain" description="Alanyl-transfer RNA synthetases family profile" evidence="22">
    <location>
        <begin position="5"/>
        <end position="751"/>
    </location>
</feature>
<dbReference type="InterPro" id="IPR045864">
    <property type="entry name" value="aa-tRNA-synth_II/BPL/LPL"/>
</dbReference>
<dbReference type="Pfam" id="PF01411">
    <property type="entry name" value="tRNA-synt_2c"/>
    <property type="match status" value="1"/>
</dbReference>
<evidence type="ECO:0000313" key="23">
    <source>
        <dbReference type="Ensembl" id="ENSPMAP00000002143.1"/>
    </source>
</evidence>
<comment type="similarity">
    <text evidence="1">Belongs to the class-II aminoacyl-tRNA synthetase family. Alax-L subfamily.</text>
</comment>
<dbReference type="PRINTS" id="PR00980">
    <property type="entry name" value="TRNASYNTHALA"/>
</dbReference>
<dbReference type="Gene3D" id="2.40.30.130">
    <property type="match status" value="1"/>
</dbReference>
<dbReference type="Gene3D" id="3.30.980.10">
    <property type="entry name" value="Threonyl-trna Synthetase, Chain A, domain 2"/>
    <property type="match status" value="1"/>
</dbReference>
<dbReference type="GO" id="GO:0002161">
    <property type="term" value="F:aminoacyl-tRNA deacylase activity"/>
    <property type="evidence" value="ECO:0007669"/>
    <property type="project" value="TreeGrafter"/>
</dbReference>
<keyword evidence="12 21" id="KW-0067">ATP-binding</keyword>
<keyword evidence="6" id="KW-0597">Phosphoprotein</keyword>
<sequence>MAPTLSASEVRQKFIDFFKKNEHAYVHSSSTIPGDDPTLLFANAGMNQFKPIFLNTIDPSHPMAQLHRAANTQKCIRAGGKHNDLDDVGKDVYHHTFFEMLGSWSFGDYFKKEACEMAMALLVGDLQLPLERLYVTYFGGDQKAQLQPDLECKQIWLDLGVPEERVLPGSMKDNFWEMGDTGPCGPCTEIHFDRIGGRDAAHLVNQDDPDVLEIWNLVFIQFNRCCTLVAVSMLPERCLYYLICTALSMGNFDNFVLDLMQLALDSLRGWQGTGARAYTGHVGKEDADGIDMAYRVLADHARTLTIALSDGGRPDNVGRGYVLRRILRRAVRYAHEKMNAKKGFFSTLVDVVVETLGDAFPELKKDPQAVRDVINEEEEQFLKTLSRGRRILERKIQNINDNVLPGDTAWLLYDTYGFPVDLTGLIAEEKGLTIDMESFEQEKKAAQLKSQARGFGDEDLIMLDIHAIDELRERGLLPTNDAPKYNYSADANGNYVVYLNKQFVDEASSGKECGILLNQTCFYAEQGGQVYDVGYMVNVVGTKTEFTVKNTQVRGGYVLHIGMLYGNIKVGDKVTLYVDEARRRPIMSNHTSTHVLNFALRAVLGEADQRGSLVAPDRLRFDFTARGAMTTDQIQKTEEIANDIIRQAKPVYTADVPLAEAKAIAGLRAVFDETYPDPVRVVSVGVPVPELLADPSGPGGALHSIEFCGGTHLQNSGHAGSFVIVTEEAIAKGIRRIVAVTGTEATKATRKAGAIQEAVAALAEKVKVETVPNKDLQKEIADLVEVLGPATIPQWRKDKLRENLTALKRTMDDLDRASKADLQKKVPGLFSQHHHHLHYFCQGELESYCDITAVLEKTKQLIENSPNKPLVIMEMDNGASVKLAYACVQEAVHSGLKASAWVQHVTPLLGGRGGGKDVSAQASGTNTTSIPEAISLAQEFARLKLG</sequence>
<keyword evidence="13" id="KW-0832">Ubl conjugation</keyword>
<dbReference type="Gene3D" id="3.10.310.40">
    <property type="match status" value="1"/>
</dbReference>
<dbReference type="GO" id="GO:0006419">
    <property type="term" value="P:alanyl-tRNA aminoacylation"/>
    <property type="evidence" value="ECO:0007669"/>
    <property type="project" value="InterPro"/>
</dbReference>
<keyword evidence="8 21" id="KW-0436">Ligase</keyword>
<dbReference type="InterPro" id="IPR018165">
    <property type="entry name" value="Ala-tRNA-synth_IIc_core"/>
</dbReference>
<dbReference type="EC" id="6.1.1.7" evidence="2"/>
<comment type="catalytic activity">
    <reaction evidence="20 21">
        <text>tRNA(Ala) + L-alanine + ATP = L-alanyl-tRNA(Ala) + AMP + diphosphate</text>
        <dbReference type="Rhea" id="RHEA:12540"/>
        <dbReference type="Rhea" id="RHEA-COMP:9657"/>
        <dbReference type="Rhea" id="RHEA-COMP:9923"/>
        <dbReference type="ChEBI" id="CHEBI:30616"/>
        <dbReference type="ChEBI" id="CHEBI:33019"/>
        <dbReference type="ChEBI" id="CHEBI:57972"/>
        <dbReference type="ChEBI" id="CHEBI:78442"/>
        <dbReference type="ChEBI" id="CHEBI:78497"/>
        <dbReference type="ChEBI" id="CHEBI:456215"/>
        <dbReference type="EC" id="6.1.1.7"/>
    </reaction>
</comment>
<dbReference type="FunFam" id="3.30.930.10:FF:000011">
    <property type="entry name" value="Alanine--tRNA ligase, cytoplasmic"/>
    <property type="match status" value="1"/>
</dbReference>
<keyword evidence="7 21" id="KW-0820">tRNA-binding</keyword>
<organism evidence="23">
    <name type="scientific">Petromyzon marinus</name>
    <name type="common">Sea lamprey</name>
    <dbReference type="NCBI Taxonomy" id="7757"/>
    <lineage>
        <taxon>Eukaryota</taxon>
        <taxon>Metazoa</taxon>
        <taxon>Chordata</taxon>
        <taxon>Craniata</taxon>
        <taxon>Vertebrata</taxon>
        <taxon>Cyclostomata</taxon>
        <taxon>Hyperoartia</taxon>
        <taxon>Petromyzontiformes</taxon>
        <taxon>Petromyzontidae</taxon>
        <taxon>Petromyzon</taxon>
    </lineage>
</organism>
<dbReference type="InterPro" id="IPR003156">
    <property type="entry name" value="DHHA1_dom"/>
</dbReference>
<evidence type="ECO:0000256" key="16">
    <source>
        <dbReference type="ARBA" id="ARBA00022990"/>
    </source>
</evidence>
<feature type="binding site" evidence="21">
    <location>
        <position position="708"/>
    </location>
    <ligand>
        <name>Zn(2+)</name>
        <dbReference type="ChEBI" id="CHEBI:29105"/>
    </ligand>
</feature>
<dbReference type="FunFam" id="3.10.310.40:FF:000002">
    <property type="entry name" value="alanine--tRNA ligase, cytoplasmic"/>
    <property type="match status" value="1"/>
</dbReference>
<accession>S4RAB2</accession>
<dbReference type="GO" id="GO:0004813">
    <property type="term" value="F:alanine-tRNA ligase activity"/>
    <property type="evidence" value="ECO:0007669"/>
    <property type="project" value="UniProtKB-UniRule"/>
</dbReference>
<evidence type="ECO:0000256" key="6">
    <source>
        <dbReference type="ARBA" id="ARBA00022553"/>
    </source>
</evidence>
<evidence type="ECO:0000256" key="7">
    <source>
        <dbReference type="ARBA" id="ARBA00022555"/>
    </source>
</evidence>
<dbReference type="SUPFAM" id="SSF50447">
    <property type="entry name" value="Translation proteins"/>
    <property type="match status" value="1"/>
</dbReference>
<evidence type="ECO:0000256" key="20">
    <source>
        <dbReference type="ARBA" id="ARBA00048300"/>
    </source>
</evidence>
<keyword evidence="18" id="KW-0539">Nucleus</keyword>
<dbReference type="PANTHER" id="PTHR11777:SF36">
    <property type="entry name" value="ALANINE--TRNA LIGASE, CYTOPLASMIC"/>
    <property type="match status" value="1"/>
</dbReference>
<dbReference type="SUPFAM" id="SSF55681">
    <property type="entry name" value="Class II aaRS and biotin synthetases"/>
    <property type="match status" value="1"/>
</dbReference>
<evidence type="ECO:0000256" key="9">
    <source>
        <dbReference type="ARBA" id="ARBA00022723"/>
    </source>
</evidence>
<comment type="subunit">
    <text evidence="21">Monomer. Interacts with ANKRD16; the interaction is direct.</text>
</comment>
<feature type="binding site" evidence="21">
    <location>
        <position position="590"/>
    </location>
    <ligand>
        <name>Zn(2+)</name>
        <dbReference type="ChEBI" id="CHEBI:29105"/>
    </ligand>
</feature>
<feature type="binding site" evidence="21">
    <location>
        <position position="712"/>
    </location>
    <ligand>
        <name>Zn(2+)</name>
        <dbReference type="ChEBI" id="CHEBI:29105"/>
    </ligand>
</feature>
<dbReference type="PROSITE" id="PS50860">
    <property type="entry name" value="AA_TRNA_LIGASE_II_ALA"/>
    <property type="match status" value="1"/>
</dbReference>
<dbReference type="AlphaFoldDB" id="S4RAB2"/>
<evidence type="ECO:0000259" key="22">
    <source>
        <dbReference type="PROSITE" id="PS50860"/>
    </source>
</evidence>
<dbReference type="GO" id="GO:0005739">
    <property type="term" value="C:mitochondrion"/>
    <property type="evidence" value="ECO:0007669"/>
    <property type="project" value="TreeGrafter"/>
</dbReference>
<keyword evidence="5" id="KW-0963">Cytoplasm</keyword>
<evidence type="ECO:0000256" key="4">
    <source>
        <dbReference type="ARBA" id="ARBA00022481"/>
    </source>
</evidence>
<protein>
    <recommendedName>
        <fullName evidence="3">Alanine--tRNA ligase</fullName>
        <ecNumber evidence="2">6.1.1.7</ecNumber>
    </recommendedName>
    <alternativeName>
        <fullName evidence="19">Protein lactyltransferase AARS1</fullName>
    </alternativeName>
</protein>
<dbReference type="Pfam" id="PF02272">
    <property type="entry name" value="DHHA1"/>
    <property type="match status" value="1"/>
</dbReference>
<name>S4RAB2_PETMA</name>
<dbReference type="InterPro" id="IPR002318">
    <property type="entry name" value="Ala-tRNA-lgiase_IIc"/>
</dbReference>
<dbReference type="InterPro" id="IPR018164">
    <property type="entry name" value="Ala-tRNA-synth_IIc_N"/>
</dbReference>
<dbReference type="SMART" id="SM00863">
    <property type="entry name" value="tRNA_SAD"/>
    <property type="match status" value="1"/>
</dbReference>
<evidence type="ECO:0000256" key="8">
    <source>
        <dbReference type="ARBA" id="ARBA00022598"/>
    </source>
</evidence>
<dbReference type="GO" id="GO:0008270">
    <property type="term" value="F:zinc ion binding"/>
    <property type="evidence" value="ECO:0007669"/>
    <property type="project" value="UniProtKB-UniRule"/>
</dbReference>
<dbReference type="GO" id="GO:0005524">
    <property type="term" value="F:ATP binding"/>
    <property type="evidence" value="ECO:0007669"/>
    <property type="project" value="UniProtKB-UniRule"/>
</dbReference>
<evidence type="ECO:0000256" key="15">
    <source>
        <dbReference type="ARBA" id="ARBA00022917"/>
    </source>
</evidence>
<evidence type="ECO:0000256" key="1">
    <source>
        <dbReference type="ARBA" id="ARBA00008429"/>
    </source>
</evidence>
<dbReference type="InterPro" id="IPR018162">
    <property type="entry name" value="Ala-tRNA-ligase_IIc_anticod-bd"/>
</dbReference>
<dbReference type="NCBIfam" id="TIGR00344">
    <property type="entry name" value="alaS"/>
    <property type="match status" value="1"/>
</dbReference>
<dbReference type="HAMAP" id="MF_00036_B">
    <property type="entry name" value="Ala_tRNA_synth_B"/>
    <property type="match status" value="1"/>
</dbReference>
<reference evidence="23" key="2">
    <citation type="submission" date="2025-09" db="UniProtKB">
        <authorList>
            <consortium name="Ensembl"/>
        </authorList>
    </citation>
    <scope>IDENTIFICATION</scope>
</reference>
<dbReference type="SUPFAM" id="SSF101353">
    <property type="entry name" value="Putative anticodon-binding domain of alanyl-tRNA synthetase (AlaRS)"/>
    <property type="match status" value="1"/>
</dbReference>
<evidence type="ECO:0000256" key="13">
    <source>
        <dbReference type="ARBA" id="ARBA00022843"/>
    </source>
</evidence>
<feature type="binding site" evidence="21">
    <location>
        <position position="594"/>
    </location>
    <ligand>
        <name>Zn(2+)</name>
        <dbReference type="ChEBI" id="CHEBI:29105"/>
    </ligand>
</feature>
<evidence type="ECO:0000256" key="19">
    <source>
        <dbReference type="ARBA" id="ARBA00047209"/>
    </source>
</evidence>
<keyword evidence="9 21" id="KW-0479">Metal-binding</keyword>
<dbReference type="FunFam" id="3.30.980.10:FF:000004">
    <property type="entry name" value="Alanine--tRNA ligase, cytoplasmic"/>
    <property type="match status" value="1"/>
</dbReference>
<dbReference type="GeneTree" id="ENSGT00940000157335"/>
<dbReference type="Gene3D" id="3.30.930.10">
    <property type="entry name" value="Bira Bifunctional Protein, Domain 2"/>
    <property type="match status" value="1"/>
</dbReference>
<proteinExistence type="inferred from homology"/>
<dbReference type="InterPro" id="IPR023033">
    <property type="entry name" value="Ala_tRNA_ligase_euk/bac"/>
</dbReference>
<dbReference type="SUPFAM" id="SSF55186">
    <property type="entry name" value="ThrRS/AlaRS common domain"/>
    <property type="match status" value="1"/>
</dbReference>
<keyword evidence="14 21" id="KW-0694">RNA-binding</keyword>
<evidence type="ECO:0000256" key="3">
    <source>
        <dbReference type="ARBA" id="ARBA00017959"/>
    </source>
</evidence>
<comment type="function">
    <text evidence="21">Catalyzes the attachment of alanine to tRNA(Ala) in a two-step reaction: alanine is first activated by ATP to form Ala-AMP and then transferred to the acceptor end of tRNA(Ala). Also edits incorrectly charged tRNA(Ala) via its editing domain.</text>
</comment>
<keyword evidence="15 21" id="KW-0648">Protein biosynthesis</keyword>
<evidence type="ECO:0000256" key="10">
    <source>
        <dbReference type="ARBA" id="ARBA00022741"/>
    </source>
</evidence>
<dbReference type="Ensembl" id="ENSPMAT00000002154.1">
    <property type="protein sequence ID" value="ENSPMAP00000002143.1"/>
    <property type="gene ID" value="ENSPMAG00000001946.1"/>
</dbReference>
<evidence type="ECO:0000256" key="5">
    <source>
        <dbReference type="ARBA" id="ARBA00022490"/>
    </source>
</evidence>
<evidence type="ECO:0000256" key="21">
    <source>
        <dbReference type="HAMAP-Rule" id="MF_03133"/>
    </source>
</evidence>
<dbReference type="Pfam" id="PF07973">
    <property type="entry name" value="tRNA_SAD"/>
    <property type="match status" value="1"/>
</dbReference>
<gene>
    <name evidence="21" type="primary">AARS</name>
</gene>
<keyword evidence="16" id="KW-0007">Acetylation</keyword>
<reference evidence="23" key="1">
    <citation type="submission" date="2025-08" db="UniProtKB">
        <authorList>
            <consortium name="Ensembl"/>
        </authorList>
    </citation>
    <scope>IDENTIFICATION</scope>
</reference>
<evidence type="ECO:0000256" key="11">
    <source>
        <dbReference type="ARBA" id="ARBA00022833"/>
    </source>
</evidence>
<evidence type="ECO:0000256" key="12">
    <source>
        <dbReference type="ARBA" id="ARBA00022840"/>
    </source>
</evidence>
<keyword evidence="11 21" id="KW-0862">Zinc</keyword>
<comment type="domain">
    <text evidence="21">Consists of three domains; the N-terminal catalytic domain, the editing domain and the C-terminal C-Ala domain. The editing domain removes incorrectly charged amino acids, while the C-Ala domain, along with tRNA(Ala), serves as a bridge to cooperatively bring together the editing and aminoacylation centers thus stimulating deacylation of misacylated tRNAs.</text>
</comment>
<comment type="cofactor">
    <cofactor evidence="21">
        <name>Zn(2+)</name>
        <dbReference type="ChEBI" id="CHEBI:29105"/>
    </cofactor>
    <text evidence="21">Binds 1 zinc ion per subunit.</text>
</comment>
<keyword evidence="10 21" id="KW-0547">Nucleotide-binding</keyword>